<dbReference type="PROSITE" id="PS50106">
    <property type="entry name" value="PDZ"/>
    <property type="match status" value="1"/>
</dbReference>
<dbReference type="Gene3D" id="2.30.42.10">
    <property type="match status" value="1"/>
</dbReference>
<evidence type="ECO:0000313" key="3">
    <source>
        <dbReference type="EMBL" id="VDP12443.1"/>
    </source>
</evidence>
<protein>
    <submittedName>
        <fullName evidence="5">PDZ domain-containing protein</fullName>
    </submittedName>
</protein>
<dbReference type="InterPro" id="IPR001478">
    <property type="entry name" value="PDZ"/>
</dbReference>
<dbReference type="InterPro" id="IPR036034">
    <property type="entry name" value="PDZ_sf"/>
</dbReference>
<proteinExistence type="predicted"/>
<dbReference type="PANTHER" id="PTHR14191:SF3">
    <property type="entry name" value="NA(+)_H(+) EXCHANGE REGULATORY COFACTOR-LIKE PROTEIN NRFL-1"/>
    <property type="match status" value="1"/>
</dbReference>
<evidence type="ECO:0000313" key="5">
    <source>
        <dbReference type="WBParaSite" id="SBAD_0000752001-mRNA-1"/>
    </source>
</evidence>
<dbReference type="EMBL" id="UZAM01010457">
    <property type="protein sequence ID" value="VDP12443.1"/>
    <property type="molecule type" value="Genomic_DNA"/>
</dbReference>
<evidence type="ECO:0000256" key="1">
    <source>
        <dbReference type="ARBA" id="ARBA00022737"/>
    </source>
</evidence>
<gene>
    <name evidence="3" type="ORF">SBAD_LOCUS7249</name>
</gene>
<organism evidence="5">
    <name type="scientific">Soboliphyme baturini</name>
    <dbReference type="NCBI Taxonomy" id="241478"/>
    <lineage>
        <taxon>Eukaryota</taxon>
        <taxon>Metazoa</taxon>
        <taxon>Ecdysozoa</taxon>
        <taxon>Nematoda</taxon>
        <taxon>Enoplea</taxon>
        <taxon>Dorylaimia</taxon>
        <taxon>Dioctophymatida</taxon>
        <taxon>Dioctophymatoidea</taxon>
        <taxon>Soboliphymatidae</taxon>
        <taxon>Soboliphyme</taxon>
    </lineage>
</organism>
<dbReference type="GO" id="GO:0043495">
    <property type="term" value="F:protein-membrane adaptor activity"/>
    <property type="evidence" value="ECO:0007669"/>
    <property type="project" value="TreeGrafter"/>
</dbReference>
<name>A0A183IUF2_9BILA</name>
<keyword evidence="4" id="KW-1185">Reference proteome</keyword>
<dbReference type="InterPro" id="IPR051067">
    <property type="entry name" value="NHER"/>
</dbReference>
<reference evidence="5" key="1">
    <citation type="submission" date="2016-06" db="UniProtKB">
        <authorList>
            <consortium name="WormBaseParasite"/>
        </authorList>
    </citation>
    <scope>IDENTIFICATION</scope>
</reference>
<dbReference type="GO" id="GO:0016324">
    <property type="term" value="C:apical plasma membrane"/>
    <property type="evidence" value="ECO:0007669"/>
    <property type="project" value="TreeGrafter"/>
</dbReference>
<dbReference type="PANTHER" id="PTHR14191">
    <property type="entry name" value="PDZ DOMAIN CONTAINING PROTEIN"/>
    <property type="match status" value="1"/>
</dbReference>
<dbReference type="WBParaSite" id="SBAD_0000752001-mRNA-1">
    <property type="protein sequence ID" value="SBAD_0000752001-mRNA-1"/>
    <property type="gene ID" value="SBAD_0000752001"/>
</dbReference>
<accession>A0A183IUF2</accession>
<dbReference type="SMART" id="SM00228">
    <property type="entry name" value="PDZ"/>
    <property type="match status" value="1"/>
</dbReference>
<reference evidence="3 4" key="2">
    <citation type="submission" date="2018-11" db="EMBL/GenBank/DDBJ databases">
        <authorList>
            <consortium name="Pathogen Informatics"/>
        </authorList>
    </citation>
    <scope>NUCLEOTIDE SEQUENCE [LARGE SCALE GENOMIC DNA]</scope>
</reference>
<dbReference type="Proteomes" id="UP000270296">
    <property type="component" value="Unassembled WGS sequence"/>
</dbReference>
<sequence>MPPLPADAPRPRECHIIKTYPEQEYGFNLHAEIGKRQYIGSVDPESPAETAGLKPGDRILAVNGMSIKQEPHKQVVAKIKEDPLQCYLTVIDDEGMNWYTERKLSVPTDMSVFAQMTDADEHSEREAVRTPFFK</sequence>
<keyword evidence="1" id="KW-0677">Repeat</keyword>
<evidence type="ECO:0000259" key="2">
    <source>
        <dbReference type="PROSITE" id="PS50106"/>
    </source>
</evidence>
<dbReference type="GO" id="GO:0072659">
    <property type="term" value="P:protein localization to plasma membrane"/>
    <property type="evidence" value="ECO:0007669"/>
    <property type="project" value="TreeGrafter"/>
</dbReference>
<dbReference type="SUPFAM" id="SSF50156">
    <property type="entry name" value="PDZ domain-like"/>
    <property type="match status" value="1"/>
</dbReference>
<dbReference type="CDD" id="cd06768">
    <property type="entry name" value="PDZ_NHERF-like"/>
    <property type="match status" value="1"/>
</dbReference>
<dbReference type="AlphaFoldDB" id="A0A183IUF2"/>
<dbReference type="Pfam" id="PF00595">
    <property type="entry name" value="PDZ"/>
    <property type="match status" value="1"/>
</dbReference>
<feature type="domain" description="PDZ" evidence="2">
    <location>
        <begin position="13"/>
        <end position="94"/>
    </location>
</feature>
<evidence type="ECO:0000313" key="4">
    <source>
        <dbReference type="Proteomes" id="UP000270296"/>
    </source>
</evidence>
<dbReference type="OrthoDB" id="10007415at2759"/>